<dbReference type="EMBL" id="AKWE02000106">
    <property type="protein sequence ID" value="EMO57787.1"/>
    <property type="molecule type" value="Genomic_DNA"/>
</dbReference>
<sequence length="509" mass="58094">MSTESPYKEIITRIHPEINARLDAYNLIIDSFYGGIAYIKKDHLFKYPKENSPTYDARKSRSVFLNHTAPIVETLIGLLFDANPTRDLPENLKSYIEAANKRQSFQEFFQEVATKSLLNTCAILVDSPSFNPEEIKTKADQESADLRPYLVLYELNKIRDFALDENGILEWVLLDNTYEKDSNPFHKRETIKEYRLWTTEYYQVFTIDNKGNINASEIQKHPLKRVPILFISWSDNTKSIINQTLFEDIALMDKKIYNYLSIEDEIIYSNAFKILTYPGKIPDELEKRGIGNLDCLTYDPASSHEPSFKGPGVDELAQIGETIDRYAKKILQKVGLDKDEEKSGVQSGVAKNLEYRVAKAFLLSGATRLEKTEKECFRLISLWHGEDIDPSKIKIVYPKKFETIDLDTAVKTLLDIFDTLKYTTVKKLVAKEVVRRAFPGLSEFERNEIYDDIDSTDENELPSFIQKAIDQSNNTAVSSDNEAKITNGSSTEKGTKSNNGRDPDNSANG</sequence>
<reference evidence="2 3" key="1">
    <citation type="submission" date="2013-01" db="EMBL/GenBank/DDBJ databases">
        <authorList>
            <person name="Harkins D.M."/>
            <person name="Durkin A.S."/>
            <person name="Brinkac L.M."/>
            <person name="Haft D.H."/>
            <person name="Selengut J.D."/>
            <person name="Sanka R."/>
            <person name="DePew J."/>
            <person name="Purushe J."/>
            <person name="Matthias M.A."/>
            <person name="Vinetz J.M."/>
            <person name="Sutton G.G."/>
            <person name="Nierman W.C."/>
            <person name="Fouts D.E."/>
        </authorList>
    </citation>
    <scope>NUCLEOTIDE SEQUENCE [LARGE SCALE GENOMIC DNA]</scope>
    <source>
        <strain evidence="2 3">CBC1416</strain>
    </source>
</reference>
<evidence type="ECO:0008006" key="4">
    <source>
        <dbReference type="Google" id="ProtNLM"/>
    </source>
</evidence>
<dbReference type="Proteomes" id="UP000012149">
    <property type="component" value="Unassembled WGS sequence"/>
</dbReference>
<evidence type="ECO:0000256" key="1">
    <source>
        <dbReference type="SAM" id="MobiDB-lite"/>
    </source>
</evidence>
<proteinExistence type="predicted"/>
<organism evidence="2 3">
    <name type="scientific">Leptospira santarosai str. CBC1416</name>
    <dbReference type="NCBI Taxonomy" id="1193059"/>
    <lineage>
        <taxon>Bacteria</taxon>
        <taxon>Pseudomonadati</taxon>
        <taxon>Spirochaetota</taxon>
        <taxon>Spirochaetia</taxon>
        <taxon>Leptospirales</taxon>
        <taxon>Leptospiraceae</taxon>
        <taxon>Leptospira</taxon>
    </lineage>
</organism>
<feature type="region of interest" description="Disordered" evidence="1">
    <location>
        <begin position="470"/>
        <end position="509"/>
    </location>
</feature>
<feature type="compositionally biased region" description="Basic and acidic residues" evidence="1">
    <location>
        <begin position="493"/>
        <end position="509"/>
    </location>
</feature>
<evidence type="ECO:0000313" key="3">
    <source>
        <dbReference type="Proteomes" id="UP000012149"/>
    </source>
</evidence>
<feature type="compositionally biased region" description="Polar residues" evidence="1">
    <location>
        <begin position="470"/>
        <end position="492"/>
    </location>
</feature>
<gene>
    <name evidence="2" type="ORF">LEP1GSC161_0340</name>
</gene>
<protein>
    <recommendedName>
        <fullName evidence="4">DUF4055 domain-containing protein</fullName>
    </recommendedName>
</protein>
<comment type="caution">
    <text evidence="2">The sequence shown here is derived from an EMBL/GenBank/DDBJ whole genome shotgun (WGS) entry which is preliminary data.</text>
</comment>
<evidence type="ECO:0000313" key="2">
    <source>
        <dbReference type="EMBL" id="EMO57787.1"/>
    </source>
</evidence>
<name>M6VJV3_9LEPT</name>
<dbReference type="AlphaFoldDB" id="M6VJV3"/>
<accession>M6VJV3</accession>